<accession>A0ABZ1NE22</accession>
<evidence type="ECO:0000256" key="1">
    <source>
        <dbReference type="SAM" id="MobiDB-lite"/>
    </source>
</evidence>
<proteinExistence type="predicted"/>
<dbReference type="RefSeq" id="WP_405150165.1">
    <property type="nucleotide sequence ID" value="NZ_CP109527.1"/>
</dbReference>
<protein>
    <submittedName>
        <fullName evidence="2">Uncharacterized protein</fullName>
    </submittedName>
</protein>
<reference evidence="2 3" key="1">
    <citation type="submission" date="2022-10" db="EMBL/GenBank/DDBJ databases">
        <title>The complete genomes of actinobacterial strains from the NBC collection.</title>
        <authorList>
            <person name="Joergensen T.S."/>
            <person name="Alvarez Arevalo M."/>
            <person name="Sterndorff E.B."/>
            <person name="Faurdal D."/>
            <person name="Vuksanovic O."/>
            <person name="Mourched A.-S."/>
            <person name="Charusanti P."/>
            <person name="Shaw S."/>
            <person name="Blin K."/>
            <person name="Weber T."/>
        </authorList>
    </citation>
    <scope>NUCLEOTIDE SEQUENCE [LARGE SCALE GENOMIC DNA]</scope>
    <source>
        <strain evidence="2 3">NBC_01413</strain>
    </source>
</reference>
<dbReference type="EMBL" id="CP109527">
    <property type="protein sequence ID" value="WTY38259.1"/>
    <property type="molecule type" value="Genomic_DNA"/>
</dbReference>
<evidence type="ECO:0000313" key="2">
    <source>
        <dbReference type="EMBL" id="WTY38259.1"/>
    </source>
</evidence>
<keyword evidence="3" id="KW-1185">Reference proteome</keyword>
<gene>
    <name evidence="2" type="ORF">OG308_10685</name>
</gene>
<evidence type="ECO:0000313" key="3">
    <source>
        <dbReference type="Proteomes" id="UP001621418"/>
    </source>
</evidence>
<organism evidence="2 3">
    <name type="scientific">Nocardia salmonicida</name>
    <dbReference type="NCBI Taxonomy" id="53431"/>
    <lineage>
        <taxon>Bacteria</taxon>
        <taxon>Bacillati</taxon>
        <taxon>Actinomycetota</taxon>
        <taxon>Actinomycetes</taxon>
        <taxon>Mycobacteriales</taxon>
        <taxon>Nocardiaceae</taxon>
        <taxon>Nocardia</taxon>
    </lineage>
</organism>
<name>A0ABZ1NE22_9NOCA</name>
<sequence>MVGKFESNKDLVQDLTASGAQRVGKIASLITGTVAEVAREIGEFVTDVIEMREAAAAARRDAERDAAFVDTETEFVDLDAPVADDFGARASFAEPVVGDKAPADDDKAPATDNKAPATGEQA</sequence>
<dbReference type="Proteomes" id="UP001621418">
    <property type="component" value="Chromosome"/>
</dbReference>
<feature type="compositionally biased region" description="Low complexity" evidence="1">
    <location>
        <begin position="110"/>
        <end position="122"/>
    </location>
</feature>
<feature type="region of interest" description="Disordered" evidence="1">
    <location>
        <begin position="93"/>
        <end position="122"/>
    </location>
</feature>